<evidence type="ECO:0000313" key="2">
    <source>
        <dbReference type="EMBL" id="MBO0930572.1"/>
    </source>
</evidence>
<name>A0A939G5G3_9BACT</name>
<evidence type="ECO:0000313" key="3">
    <source>
        <dbReference type="Proteomes" id="UP000664795"/>
    </source>
</evidence>
<keyword evidence="1" id="KW-0732">Signal</keyword>
<comment type="caution">
    <text evidence="2">The sequence shown here is derived from an EMBL/GenBank/DDBJ whole genome shotgun (WGS) entry which is preliminary data.</text>
</comment>
<gene>
    <name evidence="2" type="ORF">J2I48_06180</name>
</gene>
<accession>A0A939G5G3</accession>
<proteinExistence type="predicted"/>
<reference evidence="2 3" key="1">
    <citation type="submission" date="2021-03" db="EMBL/GenBank/DDBJ databases">
        <title>Fibrella sp. HMF5036 genome sequencing and assembly.</title>
        <authorList>
            <person name="Kang H."/>
            <person name="Kim H."/>
            <person name="Bae S."/>
            <person name="Joh K."/>
        </authorList>
    </citation>
    <scope>NUCLEOTIDE SEQUENCE [LARGE SCALE GENOMIC DNA]</scope>
    <source>
        <strain evidence="2 3">HMF5036</strain>
    </source>
</reference>
<dbReference type="EMBL" id="JAFMYU010000003">
    <property type="protein sequence ID" value="MBO0930572.1"/>
    <property type="molecule type" value="Genomic_DNA"/>
</dbReference>
<organism evidence="2 3">
    <name type="scientific">Fibrella aquatilis</name>
    <dbReference type="NCBI Taxonomy" id="2817059"/>
    <lineage>
        <taxon>Bacteria</taxon>
        <taxon>Pseudomonadati</taxon>
        <taxon>Bacteroidota</taxon>
        <taxon>Cytophagia</taxon>
        <taxon>Cytophagales</taxon>
        <taxon>Spirosomataceae</taxon>
        <taxon>Fibrella</taxon>
    </lineage>
</organism>
<sequence length="532" mass="60436">MRLLLILLTAVSGSVFFTSSDRMVHSAGATVVGKLPDETPLTATPRSKFTPTTRKGYWSLDVVDDFTLPKTRSITFCAAGRNLHLGNEWDKLFRRGFSSIDRTRMVWDEEVARDPNNIKPGWKSRLTFDQRTDGVGQHHFRLNPYNIPWAGDGKLAPETYFRPMPGNPNKLQNIYSAIQGLAGSCQTYNDCPNGRDKSGYSKIFFDIENEGVPDNVLQEQANLYTYFVKATRDLADPRTQIGSIGPTPLNGFGYSRAMDYDAKAPFPLWDMKARHTSTSRQRGMPDDIVGKSFSDYVDFQMVGCYYVYPDFDYTIPHTGDADRHWLASVLAEQENNIRLSNKPRLGYVWMFNTQGPFNNSHKASNPAPPAVAEGTAVFYFMTGAYGCIFWDDLVEIHPDQPTPKDPERQGLDSDRVYACYEHFIHGLWRLFKHHGDMFTNDATFLNQNTECSYDGGQNWYKYNSNQIKTRGLPYARAIVKGNQILIAASMPYAKPAQKTSLMVRYVDNGYRFYTTVRLNGDEIYLGRATMEK</sequence>
<feature type="chain" id="PRO_5036967497" evidence="1">
    <location>
        <begin position="18"/>
        <end position="532"/>
    </location>
</feature>
<protein>
    <submittedName>
        <fullName evidence="2">Uncharacterized protein</fullName>
    </submittedName>
</protein>
<dbReference type="AlphaFoldDB" id="A0A939G5G3"/>
<feature type="signal peptide" evidence="1">
    <location>
        <begin position="1"/>
        <end position="17"/>
    </location>
</feature>
<keyword evidence="3" id="KW-1185">Reference proteome</keyword>
<dbReference type="Proteomes" id="UP000664795">
    <property type="component" value="Unassembled WGS sequence"/>
</dbReference>
<dbReference type="RefSeq" id="WP_207334526.1">
    <property type="nucleotide sequence ID" value="NZ_JAFMYU010000003.1"/>
</dbReference>
<evidence type="ECO:0000256" key="1">
    <source>
        <dbReference type="SAM" id="SignalP"/>
    </source>
</evidence>